<name>S7V972_9BACT</name>
<organism evidence="1 2">
    <name type="scientific">Cyclobacterium qasimii M12-11B</name>
    <dbReference type="NCBI Taxonomy" id="641524"/>
    <lineage>
        <taxon>Bacteria</taxon>
        <taxon>Pseudomonadati</taxon>
        <taxon>Bacteroidota</taxon>
        <taxon>Cytophagia</taxon>
        <taxon>Cytophagales</taxon>
        <taxon>Cyclobacteriaceae</taxon>
        <taxon>Cyclobacterium</taxon>
    </lineage>
</organism>
<protein>
    <submittedName>
        <fullName evidence="1">Uncharacterized protein</fullName>
    </submittedName>
</protein>
<sequence>MIKNKIKGFGFQIFFRISNQTLNFKISFDTLIEFSNALKDDFATLKIF</sequence>
<gene>
    <name evidence="1" type="ORF">ADICYQ_4605</name>
</gene>
<accession>S7V972</accession>
<dbReference type="AlphaFoldDB" id="S7V972"/>
<proteinExistence type="predicted"/>
<evidence type="ECO:0000313" key="2">
    <source>
        <dbReference type="Proteomes" id="UP000014974"/>
    </source>
</evidence>
<comment type="caution">
    <text evidence="1">The sequence shown here is derived from an EMBL/GenBank/DDBJ whole genome shotgun (WGS) entry which is preliminary data.</text>
</comment>
<dbReference type="Proteomes" id="UP000014974">
    <property type="component" value="Unassembled WGS sequence"/>
</dbReference>
<reference evidence="1 2" key="1">
    <citation type="journal article" date="2013" name="Genome Announc.">
        <title>Draft Genome Sequence of Cyclobacterium qasimii Strain M12-11BT, Isolated from Arctic Marine Sediment.</title>
        <authorList>
            <person name="Shivaji S."/>
            <person name="Ara S."/>
            <person name="Singh A."/>
            <person name="Kumar Pinnaka A."/>
        </authorList>
    </citation>
    <scope>NUCLEOTIDE SEQUENCE [LARGE SCALE GENOMIC DNA]</scope>
    <source>
        <strain evidence="1 2">M12-11B</strain>
    </source>
</reference>
<dbReference type="EMBL" id="ATNM01000147">
    <property type="protein sequence ID" value="EPR66471.1"/>
    <property type="molecule type" value="Genomic_DNA"/>
</dbReference>
<evidence type="ECO:0000313" key="1">
    <source>
        <dbReference type="EMBL" id="EPR66471.1"/>
    </source>
</evidence>